<dbReference type="PANTHER" id="PTHR19316:SF18">
    <property type="entry name" value="HSP70-BINDING PROTEIN 1"/>
    <property type="match status" value="1"/>
</dbReference>
<gene>
    <name evidence="3" type="ORF">PECAL_1P30730</name>
</gene>
<comment type="caution">
    <text evidence="3">The sequence shown here is derived from an EMBL/GenBank/DDBJ whole genome shotgun (WGS) entry which is preliminary data.</text>
</comment>
<dbReference type="GO" id="GO:0005783">
    <property type="term" value="C:endoplasmic reticulum"/>
    <property type="evidence" value="ECO:0007669"/>
    <property type="project" value="TreeGrafter"/>
</dbReference>
<accession>A0A8J2SDV9</accession>
<evidence type="ECO:0000313" key="3">
    <source>
        <dbReference type="EMBL" id="CAH0366574.1"/>
    </source>
</evidence>
<dbReference type="PANTHER" id="PTHR19316">
    <property type="entry name" value="PROTEIN FOLDING REGULATOR"/>
    <property type="match status" value="1"/>
</dbReference>
<dbReference type="Gene3D" id="1.25.10.10">
    <property type="entry name" value="Leucine-rich Repeat Variant"/>
    <property type="match status" value="1"/>
</dbReference>
<keyword evidence="1" id="KW-0175">Coiled coil</keyword>
<evidence type="ECO:0000256" key="2">
    <source>
        <dbReference type="SAM" id="SignalP"/>
    </source>
</evidence>
<evidence type="ECO:0000256" key="1">
    <source>
        <dbReference type="SAM" id="Coils"/>
    </source>
</evidence>
<dbReference type="InterPro" id="IPR050693">
    <property type="entry name" value="Hsp70_NEF-Inhibitors"/>
</dbReference>
<feature type="coiled-coil region" evidence="1">
    <location>
        <begin position="116"/>
        <end position="143"/>
    </location>
</feature>
<dbReference type="AlphaFoldDB" id="A0A8J2SDV9"/>
<dbReference type="Proteomes" id="UP000789595">
    <property type="component" value="Unassembled WGS sequence"/>
</dbReference>
<feature type="chain" id="PRO_5035311717" description="Nucleotide exchange factor SIL1" evidence="2">
    <location>
        <begin position="17"/>
        <end position="403"/>
    </location>
</feature>
<dbReference type="SUPFAM" id="SSF48371">
    <property type="entry name" value="ARM repeat"/>
    <property type="match status" value="1"/>
</dbReference>
<feature type="signal peptide" evidence="2">
    <location>
        <begin position="1"/>
        <end position="16"/>
    </location>
</feature>
<keyword evidence="4" id="KW-1185">Reference proteome</keyword>
<dbReference type="GO" id="GO:0000774">
    <property type="term" value="F:adenyl-nucleotide exchange factor activity"/>
    <property type="evidence" value="ECO:0007669"/>
    <property type="project" value="TreeGrafter"/>
</dbReference>
<proteinExistence type="predicted"/>
<reference evidence="3" key="1">
    <citation type="submission" date="2021-11" db="EMBL/GenBank/DDBJ databases">
        <authorList>
            <consortium name="Genoscope - CEA"/>
            <person name="William W."/>
        </authorList>
    </citation>
    <scope>NUCLEOTIDE SEQUENCE</scope>
</reference>
<dbReference type="InterPro" id="IPR016024">
    <property type="entry name" value="ARM-type_fold"/>
</dbReference>
<organism evidence="3 4">
    <name type="scientific">Pelagomonas calceolata</name>
    <dbReference type="NCBI Taxonomy" id="35677"/>
    <lineage>
        <taxon>Eukaryota</taxon>
        <taxon>Sar</taxon>
        <taxon>Stramenopiles</taxon>
        <taxon>Ochrophyta</taxon>
        <taxon>Pelagophyceae</taxon>
        <taxon>Pelagomonadales</taxon>
        <taxon>Pelagomonadaceae</taxon>
        <taxon>Pelagomonas</taxon>
    </lineage>
</organism>
<sequence>MRALLLLLAAAASAEWVEWPAGQAVPEGASTRININTNKVEVDIDVNATLLEHRYRTSVNEATRAEDTTANLTRRETIISSLKRLPPDEVGDVESLTDAELDALWADRQESLRKWSEQLSDAAKSLQNRLQALLRDDHEAKLEALDELDFELSDLDNAKDFHDALGGWPALAGLLSADASEVRRRAAQCVGTAAKHGFQAWVLEAEVLPRLVNMLDEATWPARKAAVYALGCALRSSAPVQRAFGRRGMAALSKLASTALEDSGNQQAWAVADKVAALIGDLVQEGRAVPPDACDAVAAVLAKAPADGRADRPLRAVLAAVPHCGAGWRSRNAVDVSALRDAFPGDEYGRDLVQLCDDVTEAIRTAEEPPAPPKEPLADLELLPPKLIERLAAAAGRRGGGEL</sequence>
<name>A0A8J2SDV9_9STRA</name>
<evidence type="ECO:0000313" key="4">
    <source>
        <dbReference type="Proteomes" id="UP000789595"/>
    </source>
</evidence>
<dbReference type="InterPro" id="IPR011989">
    <property type="entry name" value="ARM-like"/>
</dbReference>
<protein>
    <recommendedName>
        <fullName evidence="5">Nucleotide exchange factor SIL1</fullName>
    </recommendedName>
</protein>
<keyword evidence="2" id="KW-0732">Signal</keyword>
<evidence type="ECO:0008006" key="5">
    <source>
        <dbReference type="Google" id="ProtNLM"/>
    </source>
</evidence>
<dbReference type="OrthoDB" id="448649at2759"/>
<dbReference type="EMBL" id="CAKKNE010000001">
    <property type="protein sequence ID" value="CAH0366574.1"/>
    <property type="molecule type" value="Genomic_DNA"/>
</dbReference>